<dbReference type="AlphaFoldDB" id="A0A0G1RWY6"/>
<evidence type="ECO:0000313" key="2">
    <source>
        <dbReference type="EMBL" id="KKU61834.1"/>
    </source>
</evidence>
<protein>
    <submittedName>
        <fullName evidence="2">Uncharacterized protein</fullName>
    </submittedName>
</protein>
<feature type="transmembrane region" description="Helical" evidence="1">
    <location>
        <begin position="41"/>
        <end position="63"/>
    </location>
</feature>
<evidence type="ECO:0000256" key="1">
    <source>
        <dbReference type="SAM" id="Phobius"/>
    </source>
</evidence>
<reference evidence="2 3" key="1">
    <citation type="journal article" date="2015" name="Nature">
        <title>rRNA introns, odd ribosomes, and small enigmatic genomes across a large radiation of phyla.</title>
        <authorList>
            <person name="Brown C.T."/>
            <person name="Hug L.A."/>
            <person name="Thomas B.C."/>
            <person name="Sharon I."/>
            <person name="Castelle C.J."/>
            <person name="Singh A."/>
            <person name="Wilkins M.J."/>
            <person name="Williams K.H."/>
            <person name="Banfield J.F."/>
        </authorList>
    </citation>
    <scope>NUCLEOTIDE SEQUENCE [LARGE SCALE GENOMIC DNA]</scope>
</reference>
<gene>
    <name evidence="2" type="ORF">UX85_C0001G0048</name>
</gene>
<keyword evidence="1" id="KW-0812">Transmembrane</keyword>
<comment type="caution">
    <text evidence="2">The sequence shown here is derived from an EMBL/GenBank/DDBJ whole genome shotgun (WGS) entry which is preliminary data.</text>
</comment>
<proteinExistence type="predicted"/>
<keyword evidence="1" id="KW-1133">Transmembrane helix</keyword>
<dbReference type="Proteomes" id="UP000033860">
    <property type="component" value="Unassembled WGS sequence"/>
</dbReference>
<feature type="transmembrane region" description="Helical" evidence="1">
    <location>
        <begin position="75"/>
        <end position="102"/>
    </location>
</feature>
<dbReference type="EMBL" id="LCNT01000001">
    <property type="protein sequence ID" value="KKU61834.1"/>
    <property type="molecule type" value="Genomic_DNA"/>
</dbReference>
<evidence type="ECO:0000313" key="3">
    <source>
        <dbReference type="Proteomes" id="UP000033860"/>
    </source>
</evidence>
<accession>A0A0G1RWY6</accession>
<organism evidence="2 3">
    <name type="scientific">Candidatus Beckwithbacteria bacterium GW2011_GWB1_47_15</name>
    <dbReference type="NCBI Taxonomy" id="1618371"/>
    <lineage>
        <taxon>Bacteria</taxon>
        <taxon>Candidatus Beckwithiibacteriota</taxon>
    </lineage>
</organism>
<keyword evidence="1" id="KW-0472">Membrane</keyword>
<name>A0A0G1RWY6_9BACT</name>
<sequence>MRSKRKNFLPTLVLILVLWGLLGLLLTQVDPELVKDILVPGLYLPFFLLFFPASFLTLAVVLANSRRGLIVASALNLFLALRLFGLGNVLNLILLAGIAVAVDRYFEV</sequence>